<dbReference type="Proteomes" id="UP000886595">
    <property type="component" value="Unassembled WGS sequence"/>
</dbReference>
<comment type="caution">
    <text evidence="1">The sequence shown here is derived from an EMBL/GenBank/DDBJ whole genome shotgun (WGS) entry which is preliminary data.</text>
</comment>
<dbReference type="EMBL" id="JAAMPC010000003">
    <property type="protein sequence ID" value="KAG2321425.1"/>
    <property type="molecule type" value="Genomic_DNA"/>
</dbReference>
<dbReference type="InterPro" id="IPR018333">
    <property type="entry name" value="Squalene_cyclase"/>
</dbReference>
<dbReference type="PANTHER" id="PTHR11764:SF83">
    <property type="entry name" value="TERPENE CYCLASE_MUTASE FAMILY MEMBER"/>
    <property type="match status" value="1"/>
</dbReference>
<dbReference type="GO" id="GO:0042300">
    <property type="term" value="F:beta-amyrin synthase activity"/>
    <property type="evidence" value="ECO:0007669"/>
    <property type="project" value="TreeGrafter"/>
</dbReference>
<sequence>MERYIELEGGRSNSWALTGLIQTRQRDLLPLHLLGKLIIDSHFVNRHYPQKEITGVFMKNRILNYVTCKENNI</sequence>
<evidence type="ECO:0000313" key="1">
    <source>
        <dbReference type="EMBL" id="KAG2321425.1"/>
    </source>
</evidence>
<proteinExistence type="predicted"/>
<organism evidence="1 2">
    <name type="scientific">Brassica carinata</name>
    <name type="common">Ethiopian mustard</name>
    <name type="synonym">Abyssinian cabbage</name>
    <dbReference type="NCBI Taxonomy" id="52824"/>
    <lineage>
        <taxon>Eukaryota</taxon>
        <taxon>Viridiplantae</taxon>
        <taxon>Streptophyta</taxon>
        <taxon>Embryophyta</taxon>
        <taxon>Tracheophyta</taxon>
        <taxon>Spermatophyta</taxon>
        <taxon>Magnoliopsida</taxon>
        <taxon>eudicotyledons</taxon>
        <taxon>Gunneridae</taxon>
        <taxon>Pentapetalae</taxon>
        <taxon>rosids</taxon>
        <taxon>malvids</taxon>
        <taxon>Brassicales</taxon>
        <taxon>Brassicaceae</taxon>
        <taxon>Brassiceae</taxon>
        <taxon>Brassica</taxon>
    </lineage>
</organism>
<gene>
    <name evidence="1" type="ORF">Bca52824_014638</name>
</gene>
<protein>
    <submittedName>
        <fullName evidence="1">Uncharacterized protein</fullName>
    </submittedName>
</protein>
<reference evidence="1 2" key="1">
    <citation type="submission" date="2020-02" db="EMBL/GenBank/DDBJ databases">
        <authorList>
            <person name="Ma Q."/>
            <person name="Huang Y."/>
            <person name="Song X."/>
            <person name="Pei D."/>
        </authorList>
    </citation>
    <scope>NUCLEOTIDE SEQUENCE [LARGE SCALE GENOMIC DNA]</scope>
    <source>
        <strain evidence="1">Sxm20200214</strain>
        <tissue evidence="1">Leaf</tissue>
    </source>
</reference>
<name>A0A8X7W2R3_BRACI</name>
<dbReference type="AlphaFoldDB" id="A0A8X7W2R3"/>
<dbReference type="PANTHER" id="PTHR11764">
    <property type="entry name" value="TERPENE CYCLASE/MUTASE FAMILY MEMBER"/>
    <property type="match status" value="1"/>
</dbReference>
<accession>A0A8X7W2R3</accession>
<keyword evidence="2" id="KW-1185">Reference proteome</keyword>
<dbReference type="GO" id="GO:0005811">
    <property type="term" value="C:lipid droplet"/>
    <property type="evidence" value="ECO:0007669"/>
    <property type="project" value="InterPro"/>
</dbReference>
<evidence type="ECO:0000313" key="2">
    <source>
        <dbReference type="Proteomes" id="UP000886595"/>
    </source>
</evidence>
<dbReference type="GO" id="GO:0016104">
    <property type="term" value="P:triterpenoid biosynthetic process"/>
    <property type="evidence" value="ECO:0007669"/>
    <property type="project" value="InterPro"/>
</dbReference>